<dbReference type="AlphaFoldDB" id="A0AAD5W291"/>
<reference evidence="2" key="1">
    <citation type="submission" date="2022-07" db="EMBL/GenBank/DDBJ databases">
        <title>Genome Sequence of Leucocoprinus birnbaumii.</title>
        <authorList>
            <person name="Buettner E."/>
        </authorList>
    </citation>
    <scope>NUCLEOTIDE SEQUENCE</scope>
    <source>
        <strain evidence="2">VT141</strain>
    </source>
</reference>
<organism evidence="2 3">
    <name type="scientific">Leucocoprinus birnbaumii</name>
    <dbReference type="NCBI Taxonomy" id="56174"/>
    <lineage>
        <taxon>Eukaryota</taxon>
        <taxon>Fungi</taxon>
        <taxon>Dikarya</taxon>
        <taxon>Basidiomycota</taxon>
        <taxon>Agaricomycotina</taxon>
        <taxon>Agaricomycetes</taxon>
        <taxon>Agaricomycetidae</taxon>
        <taxon>Agaricales</taxon>
        <taxon>Agaricineae</taxon>
        <taxon>Agaricaceae</taxon>
        <taxon>Leucocoprinus</taxon>
    </lineage>
</organism>
<name>A0AAD5W291_9AGAR</name>
<keyword evidence="3" id="KW-1185">Reference proteome</keyword>
<feature type="region of interest" description="Disordered" evidence="1">
    <location>
        <begin position="108"/>
        <end position="139"/>
    </location>
</feature>
<accession>A0AAD5W291</accession>
<evidence type="ECO:0000256" key="1">
    <source>
        <dbReference type="SAM" id="MobiDB-lite"/>
    </source>
</evidence>
<protein>
    <submittedName>
        <fullName evidence="2">Uncharacterized protein</fullName>
    </submittedName>
</protein>
<dbReference type="Proteomes" id="UP001213000">
    <property type="component" value="Unassembled WGS sequence"/>
</dbReference>
<feature type="region of interest" description="Disordered" evidence="1">
    <location>
        <begin position="25"/>
        <end position="70"/>
    </location>
</feature>
<evidence type="ECO:0000313" key="3">
    <source>
        <dbReference type="Proteomes" id="UP001213000"/>
    </source>
</evidence>
<comment type="caution">
    <text evidence="2">The sequence shown here is derived from an EMBL/GenBank/DDBJ whole genome shotgun (WGS) entry which is preliminary data.</text>
</comment>
<proteinExistence type="predicted"/>
<gene>
    <name evidence="2" type="ORF">NP233_g2477</name>
</gene>
<feature type="compositionally biased region" description="Acidic residues" evidence="1">
    <location>
        <begin position="126"/>
        <end position="139"/>
    </location>
</feature>
<dbReference type="EMBL" id="JANIEX010000105">
    <property type="protein sequence ID" value="KAJ3573381.1"/>
    <property type="molecule type" value="Genomic_DNA"/>
</dbReference>
<feature type="compositionally biased region" description="Basic and acidic residues" evidence="1">
    <location>
        <begin position="49"/>
        <end position="70"/>
    </location>
</feature>
<sequence length="139" mass="15374">MNGKPTKSQTPFIDATVEFLKEYIEKAQDPSSSRKSKTDGGGSSLQQPSKKELFSAKEFDDAEGEGKDEWSESFCLRRSTKCGTVPRILSRYVRRRVITHSKFVGSTIAPSSSAAASAVKTKLVEEKEEPDPPEEDGWL</sequence>
<evidence type="ECO:0000313" key="2">
    <source>
        <dbReference type="EMBL" id="KAJ3573381.1"/>
    </source>
</evidence>